<evidence type="ECO:0000256" key="1">
    <source>
        <dbReference type="ARBA" id="ARBA00022617"/>
    </source>
</evidence>
<evidence type="ECO:0000256" key="3">
    <source>
        <dbReference type="ARBA" id="ARBA00023004"/>
    </source>
</evidence>
<evidence type="ECO:0000313" key="7">
    <source>
        <dbReference type="EMBL" id="HEN43580.1"/>
    </source>
</evidence>
<evidence type="ECO:0000256" key="4">
    <source>
        <dbReference type="PROSITE-ProRule" id="PRU00433"/>
    </source>
</evidence>
<dbReference type="PROSITE" id="PS51257">
    <property type="entry name" value="PROKAR_LIPOPROTEIN"/>
    <property type="match status" value="1"/>
</dbReference>
<sequence length="146" mass="15338">MHEKTIRVKLEISGQKSLIVAAALAVGLTAAGCKQQEKPAQAPAETPAQGAVPQTTMGGPMSEQQKLAMGGAIFRKQCASCHGNEGNGAGTRGGPSLQRADFKYGRTPEAIRESITKGRPGGMPAFTNLQEIEIETLVAYVMSLKK</sequence>
<dbReference type="Pfam" id="PF13442">
    <property type="entry name" value="Cytochrome_CBB3"/>
    <property type="match status" value="1"/>
</dbReference>
<dbReference type="GO" id="GO:0020037">
    <property type="term" value="F:heme binding"/>
    <property type="evidence" value="ECO:0007669"/>
    <property type="project" value="InterPro"/>
</dbReference>
<dbReference type="SUPFAM" id="SSF46626">
    <property type="entry name" value="Cytochrome c"/>
    <property type="match status" value="1"/>
</dbReference>
<accession>A0A831UGQ3</accession>
<organism evidence="7">
    <name type="scientific">Geobacter metallireducens</name>
    <dbReference type="NCBI Taxonomy" id="28232"/>
    <lineage>
        <taxon>Bacteria</taxon>
        <taxon>Pseudomonadati</taxon>
        <taxon>Thermodesulfobacteriota</taxon>
        <taxon>Desulfuromonadia</taxon>
        <taxon>Geobacterales</taxon>
        <taxon>Geobacteraceae</taxon>
        <taxon>Geobacter</taxon>
    </lineage>
</organism>
<dbReference type="Gene3D" id="1.10.760.10">
    <property type="entry name" value="Cytochrome c-like domain"/>
    <property type="match status" value="1"/>
</dbReference>
<dbReference type="EMBL" id="DSOV01000068">
    <property type="protein sequence ID" value="HEN43580.1"/>
    <property type="molecule type" value="Genomic_DNA"/>
</dbReference>
<evidence type="ECO:0000259" key="6">
    <source>
        <dbReference type="PROSITE" id="PS51007"/>
    </source>
</evidence>
<keyword evidence="3 4" id="KW-0408">Iron</keyword>
<dbReference type="InterPro" id="IPR036909">
    <property type="entry name" value="Cyt_c-like_dom_sf"/>
</dbReference>
<evidence type="ECO:0000256" key="2">
    <source>
        <dbReference type="ARBA" id="ARBA00022723"/>
    </source>
</evidence>
<dbReference type="InterPro" id="IPR009056">
    <property type="entry name" value="Cyt_c-like_dom"/>
</dbReference>
<name>A0A831UGQ3_GEOME</name>
<dbReference type="PANTHER" id="PTHR33751">
    <property type="entry name" value="CBB3-TYPE CYTOCHROME C OXIDASE SUBUNIT FIXP"/>
    <property type="match status" value="1"/>
</dbReference>
<feature type="region of interest" description="Disordered" evidence="5">
    <location>
        <begin position="37"/>
        <end position="62"/>
    </location>
</feature>
<dbReference type="PROSITE" id="PS51007">
    <property type="entry name" value="CYTC"/>
    <property type="match status" value="1"/>
</dbReference>
<feature type="domain" description="Cytochrome c" evidence="6">
    <location>
        <begin position="65"/>
        <end position="145"/>
    </location>
</feature>
<comment type="caution">
    <text evidence="7">The sequence shown here is derived from an EMBL/GenBank/DDBJ whole genome shotgun (WGS) entry which is preliminary data.</text>
</comment>
<dbReference type="PANTHER" id="PTHR33751:SF1">
    <property type="entry name" value="CBB3-TYPE CYTOCHROME C OXIDASE SUBUNIT FIXP"/>
    <property type="match status" value="1"/>
</dbReference>
<dbReference type="GO" id="GO:0046872">
    <property type="term" value="F:metal ion binding"/>
    <property type="evidence" value="ECO:0007669"/>
    <property type="project" value="UniProtKB-KW"/>
</dbReference>
<protein>
    <submittedName>
        <fullName evidence="7">C-type cytochrome</fullName>
    </submittedName>
</protein>
<keyword evidence="1 4" id="KW-0349">Heme</keyword>
<proteinExistence type="predicted"/>
<keyword evidence="2 4" id="KW-0479">Metal-binding</keyword>
<dbReference type="InterPro" id="IPR050597">
    <property type="entry name" value="Cytochrome_c_Oxidase_Subunit"/>
</dbReference>
<gene>
    <name evidence="7" type="ORF">ENQ87_14650</name>
</gene>
<dbReference type="AlphaFoldDB" id="A0A831UGQ3"/>
<feature type="compositionally biased region" description="Polar residues" evidence="5">
    <location>
        <begin position="52"/>
        <end position="62"/>
    </location>
</feature>
<evidence type="ECO:0000256" key="5">
    <source>
        <dbReference type="SAM" id="MobiDB-lite"/>
    </source>
</evidence>
<reference evidence="7" key="1">
    <citation type="journal article" date="2020" name="mSystems">
        <title>Genome- and Community-Level Interaction Insights into Carbon Utilization and Element Cycling Functions of Hydrothermarchaeota in Hydrothermal Sediment.</title>
        <authorList>
            <person name="Zhou Z."/>
            <person name="Liu Y."/>
            <person name="Xu W."/>
            <person name="Pan J."/>
            <person name="Luo Z.H."/>
            <person name="Li M."/>
        </authorList>
    </citation>
    <scope>NUCLEOTIDE SEQUENCE [LARGE SCALE GENOMIC DNA]</scope>
    <source>
        <strain evidence="7">SpSt-349</strain>
    </source>
</reference>
<dbReference type="GO" id="GO:0009055">
    <property type="term" value="F:electron transfer activity"/>
    <property type="evidence" value="ECO:0007669"/>
    <property type="project" value="InterPro"/>
</dbReference>